<sequence>FSVQATLAHDATPACICTVARPSKWTSLLLDFPEVTRESPVPTVFLHGIVHELHTTGPPLFSRPHRLPPDRQSIARRKFEFMRQRGICRPSSSPWASPLLLVAKQTGRHISPLRGLPLHSNQ</sequence>
<dbReference type="Proteomes" id="UP000478052">
    <property type="component" value="Unassembled WGS sequence"/>
</dbReference>
<accession>A0A6G0W3U7</accession>
<evidence type="ECO:0000313" key="2">
    <source>
        <dbReference type="Proteomes" id="UP000478052"/>
    </source>
</evidence>
<reference evidence="1 2" key="1">
    <citation type="submission" date="2019-08" db="EMBL/GenBank/DDBJ databases">
        <title>Whole genome of Aphis craccivora.</title>
        <authorList>
            <person name="Voronova N.V."/>
            <person name="Shulinski R.S."/>
            <person name="Bandarenka Y.V."/>
            <person name="Zhorov D.G."/>
            <person name="Warner D."/>
        </authorList>
    </citation>
    <scope>NUCLEOTIDE SEQUENCE [LARGE SCALE GENOMIC DNA]</scope>
    <source>
        <strain evidence="1">180601</strain>
        <tissue evidence="1">Whole Body</tissue>
    </source>
</reference>
<organism evidence="1 2">
    <name type="scientific">Aphis craccivora</name>
    <name type="common">Cowpea aphid</name>
    <dbReference type="NCBI Taxonomy" id="307492"/>
    <lineage>
        <taxon>Eukaryota</taxon>
        <taxon>Metazoa</taxon>
        <taxon>Ecdysozoa</taxon>
        <taxon>Arthropoda</taxon>
        <taxon>Hexapoda</taxon>
        <taxon>Insecta</taxon>
        <taxon>Pterygota</taxon>
        <taxon>Neoptera</taxon>
        <taxon>Paraneoptera</taxon>
        <taxon>Hemiptera</taxon>
        <taxon>Sternorrhyncha</taxon>
        <taxon>Aphidomorpha</taxon>
        <taxon>Aphidoidea</taxon>
        <taxon>Aphididae</taxon>
        <taxon>Aphidini</taxon>
        <taxon>Aphis</taxon>
        <taxon>Aphis</taxon>
    </lineage>
</organism>
<dbReference type="AlphaFoldDB" id="A0A6G0W3U7"/>
<dbReference type="EMBL" id="VUJU01009231">
    <property type="protein sequence ID" value="KAF0721321.1"/>
    <property type="molecule type" value="Genomic_DNA"/>
</dbReference>
<dbReference type="OrthoDB" id="6627541at2759"/>
<feature type="non-terminal residue" evidence="1">
    <location>
        <position position="1"/>
    </location>
</feature>
<protein>
    <submittedName>
        <fullName evidence="1">Reverse transcriptase domain-containing protein</fullName>
    </submittedName>
</protein>
<dbReference type="SUPFAM" id="SSF56672">
    <property type="entry name" value="DNA/RNA polymerases"/>
    <property type="match status" value="1"/>
</dbReference>
<proteinExistence type="predicted"/>
<keyword evidence="1" id="KW-0695">RNA-directed DNA polymerase</keyword>
<keyword evidence="2" id="KW-1185">Reference proteome</keyword>
<dbReference type="Gene3D" id="3.10.10.10">
    <property type="entry name" value="HIV Type 1 Reverse Transcriptase, subunit A, domain 1"/>
    <property type="match status" value="1"/>
</dbReference>
<gene>
    <name evidence="1" type="ORF">FWK35_00028964</name>
</gene>
<name>A0A6G0W3U7_APHCR</name>
<keyword evidence="1" id="KW-0808">Transferase</keyword>
<comment type="caution">
    <text evidence="1">The sequence shown here is derived from an EMBL/GenBank/DDBJ whole genome shotgun (WGS) entry which is preliminary data.</text>
</comment>
<evidence type="ECO:0000313" key="1">
    <source>
        <dbReference type="EMBL" id="KAF0721321.1"/>
    </source>
</evidence>
<dbReference type="GO" id="GO:0003964">
    <property type="term" value="F:RNA-directed DNA polymerase activity"/>
    <property type="evidence" value="ECO:0007669"/>
    <property type="project" value="UniProtKB-KW"/>
</dbReference>
<dbReference type="InterPro" id="IPR043502">
    <property type="entry name" value="DNA/RNA_pol_sf"/>
</dbReference>
<keyword evidence="1" id="KW-0548">Nucleotidyltransferase</keyword>